<accession>A0ABV6GM69</accession>
<organism evidence="5 6">
    <name type="scientific">Metabacillus herbersteinensis</name>
    <dbReference type="NCBI Taxonomy" id="283816"/>
    <lineage>
        <taxon>Bacteria</taxon>
        <taxon>Bacillati</taxon>
        <taxon>Bacillota</taxon>
        <taxon>Bacilli</taxon>
        <taxon>Bacillales</taxon>
        <taxon>Bacillaceae</taxon>
        <taxon>Metabacillus</taxon>
    </lineage>
</organism>
<dbReference type="Pfam" id="PF13490">
    <property type="entry name" value="zf-HC2"/>
    <property type="match status" value="1"/>
</dbReference>
<evidence type="ECO:0000313" key="6">
    <source>
        <dbReference type="Proteomes" id="UP001589854"/>
    </source>
</evidence>
<name>A0ABV6GM69_9BACI</name>
<comment type="similarity">
    <text evidence="1">Belongs to the zinc-associated anti-sigma factor (ZAS) superfamily. Anti-sigma-W factor family.</text>
</comment>
<dbReference type="EMBL" id="JBHLVO010000046">
    <property type="protein sequence ID" value="MFC0274785.1"/>
    <property type="molecule type" value="Genomic_DNA"/>
</dbReference>
<evidence type="ECO:0000259" key="4">
    <source>
        <dbReference type="Pfam" id="PF13490"/>
    </source>
</evidence>
<evidence type="ECO:0000256" key="2">
    <source>
        <dbReference type="ARBA" id="ARBA00024438"/>
    </source>
</evidence>
<dbReference type="InterPro" id="IPR027383">
    <property type="entry name" value="Znf_put"/>
</dbReference>
<sequence>MSCPTEIVQLMHKHLDHEIEPDEEKRLREHLQGCEECHKHFYELEKAIALVQSTSHVEAPKDFTLAIMDKLPNEKRTVSWNRWLRGHPFVAAASLFIILMAGSLVSAWNTDQQFSVSKQPNLVVENSKVTVPKGEVIKGDVTIKNGSINIEGKVDGDVTVINGERYMASAGQVTGEIEEVDEIFEWLWYHIKSMTNDVVGIFN</sequence>
<proteinExistence type="inferred from homology"/>
<feature type="transmembrane region" description="Helical" evidence="3">
    <location>
        <begin position="89"/>
        <end position="108"/>
    </location>
</feature>
<protein>
    <recommendedName>
        <fullName evidence="2">Anti-sigma-W factor RsiW</fullName>
    </recommendedName>
</protein>
<dbReference type="InterPro" id="IPR041916">
    <property type="entry name" value="Anti_sigma_zinc_sf"/>
</dbReference>
<gene>
    <name evidence="5" type="primary">rsiW</name>
    <name evidence="5" type="ORF">ACFFIX_26090</name>
</gene>
<feature type="domain" description="Putative zinc-finger" evidence="4">
    <location>
        <begin position="5"/>
        <end position="38"/>
    </location>
</feature>
<dbReference type="RefSeq" id="WP_378939376.1">
    <property type="nucleotide sequence ID" value="NZ_JBHLVO010000046.1"/>
</dbReference>
<dbReference type="Proteomes" id="UP001589854">
    <property type="component" value="Unassembled WGS sequence"/>
</dbReference>
<keyword evidence="3" id="KW-1133">Transmembrane helix</keyword>
<evidence type="ECO:0000256" key="1">
    <source>
        <dbReference type="ARBA" id="ARBA00024353"/>
    </source>
</evidence>
<keyword evidence="3" id="KW-0812">Transmembrane</keyword>
<comment type="caution">
    <text evidence="5">The sequence shown here is derived from an EMBL/GenBank/DDBJ whole genome shotgun (WGS) entry which is preliminary data.</text>
</comment>
<evidence type="ECO:0000256" key="3">
    <source>
        <dbReference type="SAM" id="Phobius"/>
    </source>
</evidence>
<dbReference type="Gene3D" id="1.10.10.1320">
    <property type="entry name" value="Anti-sigma factor, zinc-finger domain"/>
    <property type="match status" value="1"/>
</dbReference>
<keyword evidence="3" id="KW-0472">Membrane</keyword>
<evidence type="ECO:0000313" key="5">
    <source>
        <dbReference type="EMBL" id="MFC0274785.1"/>
    </source>
</evidence>
<reference evidence="5 6" key="1">
    <citation type="submission" date="2024-09" db="EMBL/GenBank/DDBJ databases">
        <authorList>
            <person name="Sun Q."/>
            <person name="Mori K."/>
        </authorList>
    </citation>
    <scope>NUCLEOTIDE SEQUENCE [LARGE SCALE GENOMIC DNA]</scope>
    <source>
        <strain evidence="5 6">CCM 7228</strain>
    </source>
</reference>
<keyword evidence="6" id="KW-1185">Reference proteome</keyword>